<reference evidence="1 2" key="1">
    <citation type="journal article" date="2018" name="Nat. Genet.">
        <title>The Rosa genome provides new insights in the design of modern roses.</title>
        <authorList>
            <person name="Bendahmane M."/>
        </authorList>
    </citation>
    <scope>NUCLEOTIDE SEQUENCE [LARGE SCALE GENOMIC DNA]</scope>
    <source>
        <strain evidence="2">cv. Old Blush</strain>
    </source>
</reference>
<comment type="caution">
    <text evidence="1">The sequence shown here is derived from an EMBL/GenBank/DDBJ whole genome shotgun (WGS) entry which is preliminary data.</text>
</comment>
<evidence type="ECO:0000313" key="1">
    <source>
        <dbReference type="EMBL" id="PRQ33226.1"/>
    </source>
</evidence>
<proteinExistence type="predicted"/>
<dbReference type="Gramene" id="PRQ33226">
    <property type="protein sequence ID" value="PRQ33226"/>
    <property type="gene ID" value="RchiOBHm_Chr5g0055221"/>
</dbReference>
<gene>
    <name evidence="1" type="ORF">RchiOBHm_Chr5g0055221</name>
</gene>
<keyword evidence="2" id="KW-1185">Reference proteome</keyword>
<accession>A0A2P6QGC0</accession>
<protein>
    <submittedName>
        <fullName evidence="1">Uncharacterized protein</fullName>
    </submittedName>
</protein>
<dbReference type="AlphaFoldDB" id="A0A2P6QGC0"/>
<sequence length="54" mass="6038">MTFAKVRNRVKWVCPPSDRHKVNFDGAFRPGCRGGLGVVRLCYPTGTIIISVNF</sequence>
<dbReference type="EMBL" id="PDCK01000043">
    <property type="protein sequence ID" value="PRQ33226.1"/>
    <property type="molecule type" value="Genomic_DNA"/>
</dbReference>
<dbReference type="Proteomes" id="UP000238479">
    <property type="component" value="Chromosome 5"/>
</dbReference>
<name>A0A2P6QGC0_ROSCH</name>
<evidence type="ECO:0000313" key="2">
    <source>
        <dbReference type="Proteomes" id="UP000238479"/>
    </source>
</evidence>
<organism evidence="1 2">
    <name type="scientific">Rosa chinensis</name>
    <name type="common">China rose</name>
    <dbReference type="NCBI Taxonomy" id="74649"/>
    <lineage>
        <taxon>Eukaryota</taxon>
        <taxon>Viridiplantae</taxon>
        <taxon>Streptophyta</taxon>
        <taxon>Embryophyta</taxon>
        <taxon>Tracheophyta</taxon>
        <taxon>Spermatophyta</taxon>
        <taxon>Magnoliopsida</taxon>
        <taxon>eudicotyledons</taxon>
        <taxon>Gunneridae</taxon>
        <taxon>Pentapetalae</taxon>
        <taxon>rosids</taxon>
        <taxon>fabids</taxon>
        <taxon>Rosales</taxon>
        <taxon>Rosaceae</taxon>
        <taxon>Rosoideae</taxon>
        <taxon>Rosoideae incertae sedis</taxon>
        <taxon>Rosa</taxon>
    </lineage>
</organism>